<sequence>MNKNKSLQHEIDYWKELITLHKQSGANQHGTKRYTANHGKVNGTFSGHYTWTKKNHDKKFIKSSKVNTKIPSTKASCPQNRNFIAHTHSRVPPQTSGKVRLTNAKSFSPPLDDMKANKYKWKNGHSSSMLSNDAYKPPAKLTKLVDMPESGKKIIATKHKLVKVAGYSSPTKKLKLNQNVVGNSVNVINKASPFCWTKDNLKLNLPQKLHPKHSISSGKIKAKTGSLTTSTRQAHAEIHQHSPGSFPRSTAGKQILNKYRLQRTHHRRASKVNVSKNPYKVIKKSPKSLTNKTSYHLKLRQNGYEHNATFHHKQHPSIRGASKKKLLLPRHSAGALIKNSRYKLVRAGTQTRSPKTGNIVLRRKISRVKSQSSKPLLHFPTVKQRLASQVLHKSLETIRSKNKHTKKKTYCLFYNRFGKCNRGGKCPYTHDPERVAICTRFLRGTCRDTCCLFSHKLSKKKVPVCSFYLRGRCSTKDCPYLHVFVGHNAPVCKAFATAGYCTKADNCKEQHIRVCWSFYQNGHCDRGEKCNLPHSRKTNKKKKNTRIPGKPVLQSQSLQCSLRSMESETAFNDTTGFISLPKQKSDALPLTGEISTKAEITDSLGGHICLRDVFNKIMIVIQIKLSKTGLFIHFKVLFQASKQWK</sequence>
<feature type="domain" description="C3H1-type" evidence="6">
    <location>
        <begin position="405"/>
        <end position="433"/>
    </location>
</feature>
<dbReference type="InterPro" id="IPR036855">
    <property type="entry name" value="Znf_CCCH_sf"/>
</dbReference>
<proteinExistence type="predicted"/>
<feature type="region of interest" description="Disordered" evidence="5">
    <location>
        <begin position="89"/>
        <end position="109"/>
    </location>
</feature>
<keyword evidence="3 4" id="KW-0862">Zinc</keyword>
<dbReference type="PANTHER" id="PTHR46156:SF1">
    <property type="entry name" value="ZINC FINGER CCCH DOMAIN-CONTAINING PROTEIN 3"/>
    <property type="match status" value="1"/>
</dbReference>
<feature type="domain" description="C3H1-type" evidence="6">
    <location>
        <begin position="459"/>
        <end position="485"/>
    </location>
</feature>
<dbReference type="SMART" id="SM00356">
    <property type="entry name" value="ZnF_C3H1"/>
    <property type="match status" value="5"/>
</dbReference>
<evidence type="ECO:0000259" key="6">
    <source>
        <dbReference type="PROSITE" id="PS50103"/>
    </source>
</evidence>
<keyword evidence="8" id="KW-1185">Reference proteome</keyword>
<feature type="zinc finger region" description="C3H1-type" evidence="4">
    <location>
        <begin position="509"/>
        <end position="537"/>
    </location>
</feature>
<evidence type="ECO:0000256" key="3">
    <source>
        <dbReference type="ARBA" id="ARBA00022833"/>
    </source>
</evidence>
<organism evidence="7 8">
    <name type="scientific">Clavelina lepadiformis</name>
    <name type="common">Light-bulb sea squirt</name>
    <name type="synonym">Ascidia lepadiformis</name>
    <dbReference type="NCBI Taxonomy" id="159417"/>
    <lineage>
        <taxon>Eukaryota</taxon>
        <taxon>Metazoa</taxon>
        <taxon>Chordata</taxon>
        <taxon>Tunicata</taxon>
        <taxon>Ascidiacea</taxon>
        <taxon>Aplousobranchia</taxon>
        <taxon>Clavelinidae</taxon>
        <taxon>Clavelina</taxon>
    </lineage>
</organism>
<reference evidence="7 8" key="1">
    <citation type="submission" date="2024-02" db="EMBL/GenBank/DDBJ databases">
        <authorList>
            <person name="Daric V."/>
            <person name="Darras S."/>
        </authorList>
    </citation>
    <scope>NUCLEOTIDE SEQUENCE [LARGE SCALE GENOMIC DNA]</scope>
</reference>
<evidence type="ECO:0000256" key="2">
    <source>
        <dbReference type="ARBA" id="ARBA00022771"/>
    </source>
</evidence>
<dbReference type="Proteomes" id="UP001642483">
    <property type="component" value="Unassembled WGS sequence"/>
</dbReference>
<name>A0ABP0FGM8_CLALP</name>
<feature type="zinc finger region" description="C3H1-type" evidence="4">
    <location>
        <begin position="405"/>
        <end position="433"/>
    </location>
</feature>
<gene>
    <name evidence="7" type="ORF">CVLEPA_LOCUS9097</name>
</gene>
<evidence type="ECO:0000256" key="1">
    <source>
        <dbReference type="ARBA" id="ARBA00022723"/>
    </source>
</evidence>
<dbReference type="InterPro" id="IPR000571">
    <property type="entry name" value="Znf_CCCH"/>
</dbReference>
<accession>A0ABP0FGM8</accession>
<dbReference type="PANTHER" id="PTHR46156">
    <property type="entry name" value="CCCH ZINGC FINGER"/>
    <property type="match status" value="1"/>
</dbReference>
<evidence type="ECO:0000256" key="5">
    <source>
        <dbReference type="SAM" id="MobiDB-lite"/>
    </source>
</evidence>
<evidence type="ECO:0000256" key="4">
    <source>
        <dbReference type="PROSITE-ProRule" id="PRU00723"/>
    </source>
</evidence>
<evidence type="ECO:0000313" key="7">
    <source>
        <dbReference type="EMBL" id="CAK8678821.1"/>
    </source>
</evidence>
<dbReference type="EMBL" id="CAWYQH010000057">
    <property type="protein sequence ID" value="CAK8678821.1"/>
    <property type="molecule type" value="Genomic_DNA"/>
</dbReference>
<keyword evidence="1 4" id="KW-0479">Metal-binding</keyword>
<dbReference type="Gene3D" id="4.10.1000.10">
    <property type="entry name" value="Zinc finger, CCCH-type"/>
    <property type="match status" value="2"/>
</dbReference>
<protein>
    <recommendedName>
        <fullName evidence="6">C3H1-type domain-containing protein</fullName>
    </recommendedName>
</protein>
<dbReference type="SUPFAM" id="SSF90229">
    <property type="entry name" value="CCCH zinc finger"/>
    <property type="match status" value="2"/>
</dbReference>
<dbReference type="PROSITE" id="PS50103">
    <property type="entry name" value="ZF_C3H1"/>
    <property type="match status" value="3"/>
</dbReference>
<comment type="caution">
    <text evidence="7">The sequence shown here is derived from an EMBL/GenBank/DDBJ whole genome shotgun (WGS) entry which is preliminary data.</text>
</comment>
<evidence type="ECO:0000313" key="8">
    <source>
        <dbReference type="Proteomes" id="UP001642483"/>
    </source>
</evidence>
<keyword evidence="2 4" id="KW-0863">Zinc-finger</keyword>
<feature type="zinc finger region" description="C3H1-type" evidence="4">
    <location>
        <begin position="459"/>
        <end position="485"/>
    </location>
</feature>
<feature type="domain" description="C3H1-type" evidence="6">
    <location>
        <begin position="509"/>
        <end position="537"/>
    </location>
</feature>